<feature type="region of interest" description="Disordered" evidence="4">
    <location>
        <begin position="1"/>
        <end position="48"/>
    </location>
</feature>
<reference evidence="5 6" key="1">
    <citation type="submission" date="2019-09" db="EMBL/GenBank/DDBJ databases">
        <title>The hologenome of the rock-dwelling lichen Lasallia pustulata.</title>
        <authorList>
            <person name="Greshake Tzovaras B."/>
            <person name="Segers F."/>
            <person name="Bicker A."/>
            <person name="Dal Grande F."/>
            <person name="Otte J."/>
            <person name="Hankeln T."/>
            <person name="Schmitt I."/>
            <person name="Ebersberger I."/>
        </authorList>
    </citation>
    <scope>NUCLEOTIDE SEQUENCE [LARGE SCALE GENOMIC DNA]</scope>
    <source>
        <strain evidence="5">A1-1</strain>
    </source>
</reference>
<dbReference type="OrthoDB" id="1933717at2759"/>
<evidence type="ECO:0000313" key="6">
    <source>
        <dbReference type="Proteomes" id="UP000324767"/>
    </source>
</evidence>
<protein>
    <submittedName>
        <fullName evidence="5">Uncharacterized protein</fullName>
    </submittedName>
</protein>
<comment type="caution">
    <text evidence="5">The sequence shown here is derived from an EMBL/GenBank/DDBJ whole genome shotgun (WGS) entry which is preliminary data.</text>
</comment>
<dbReference type="Pfam" id="PF00106">
    <property type="entry name" value="adh_short"/>
    <property type="match status" value="1"/>
</dbReference>
<sequence>MSSSTGSDFVPTIDHDTYPAISPTKHSSLTGKTRSTHSNSTSSPTRNVENVAKQVRHEFAGRLDILVNNAGYLEAFKPVADSDPEQWWRTWTINMCGLYLVTRAFLPLLLGGGAMTVVYVSSVGAHLRAHGASSYQATKFALLRFVEFVVAEGLVGESPTRPESYRLQGDDLEMAILMDQEYQSEAGVHPFIPVPAHPEAVMIRTLDFKVNATHILKD</sequence>
<dbReference type="InterPro" id="IPR002347">
    <property type="entry name" value="SDR_fam"/>
</dbReference>
<comment type="similarity">
    <text evidence="1 3">Belongs to the short-chain dehydrogenases/reductases (SDR) family.</text>
</comment>
<evidence type="ECO:0000256" key="2">
    <source>
        <dbReference type="ARBA" id="ARBA00023002"/>
    </source>
</evidence>
<dbReference type="CDD" id="cd05233">
    <property type="entry name" value="SDR_c"/>
    <property type="match status" value="1"/>
</dbReference>
<dbReference type="GO" id="GO:0016616">
    <property type="term" value="F:oxidoreductase activity, acting on the CH-OH group of donors, NAD or NADP as acceptor"/>
    <property type="evidence" value="ECO:0007669"/>
    <property type="project" value="TreeGrafter"/>
</dbReference>
<dbReference type="Gene3D" id="3.40.50.720">
    <property type="entry name" value="NAD(P)-binding Rossmann-like Domain"/>
    <property type="match status" value="1"/>
</dbReference>
<dbReference type="PRINTS" id="PR00081">
    <property type="entry name" value="GDHRDH"/>
</dbReference>
<dbReference type="AlphaFoldDB" id="A0A5M8PF08"/>
<name>A0A5M8PF08_9LECA</name>
<evidence type="ECO:0000256" key="4">
    <source>
        <dbReference type="SAM" id="MobiDB-lite"/>
    </source>
</evidence>
<gene>
    <name evidence="5" type="ORF">FRX48_08713</name>
</gene>
<accession>A0A5M8PF08</accession>
<organism evidence="5 6">
    <name type="scientific">Lasallia pustulata</name>
    <dbReference type="NCBI Taxonomy" id="136370"/>
    <lineage>
        <taxon>Eukaryota</taxon>
        <taxon>Fungi</taxon>
        <taxon>Dikarya</taxon>
        <taxon>Ascomycota</taxon>
        <taxon>Pezizomycotina</taxon>
        <taxon>Lecanoromycetes</taxon>
        <taxon>OSLEUM clade</taxon>
        <taxon>Umbilicariomycetidae</taxon>
        <taxon>Umbilicariales</taxon>
        <taxon>Umbilicariaceae</taxon>
        <taxon>Lasallia</taxon>
    </lineage>
</organism>
<feature type="compositionally biased region" description="Polar residues" evidence="4">
    <location>
        <begin position="24"/>
        <end position="48"/>
    </location>
</feature>
<dbReference type="PRINTS" id="PR00080">
    <property type="entry name" value="SDRFAMILY"/>
</dbReference>
<dbReference type="PANTHER" id="PTHR24322:SF736">
    <property type="entry name" value="RETINOL DEHYDROGENASE 10"/>
    <property type="match status" value="1"/>
</dbReference>
<proteinExistence type="inferred from homology"/>
<dbReference type="PANTHER" id="PTHR24322">
    <property type="entry name" value="PKSB"/>
    <property type="match status" value="1"/>
</dbReference>
<dbReference type="SUPFAM" id="SSF51735">
    <property type="entry name" value="NAD(P)-binding Rossmann-fold domains"/>
    <property type="match status" value="1"/>
</dbReference>
<evidence type="ECO:0000256" key="3">
    <source>
        <dbReference type="RuleBase" id="RU000363"/>
    </source>
</evidence>
<evidence type="ECO:0000313" key="5">
    <source>
        <dbReference type="EMBL" id="KAA6407470.1"/>
    </source>
</evidence>
<keyword evidence="2" id="KW-0560">Oxidoreductase</keyword>
<dbReference type="InterPro" id="IPR036291">
    <property type="entry name" value="NAD(P)-bd_dom_sf"/>
</dbReference>
<evidence type="ECO:0000256" key="1">
    <source>
        <dbReference type="ARBA" id="ARBA00006484"/>
    </source>
</evidence>
<dbReference type="EMBL" id="VXIT01000017">
    <property type="protein sequence ID" value="KAA6407470.1"/>
    <property type="molecule type" value="Genomic_DNA"/>
</dbReference>
<dbReference type="Proteomes" id="UP000324767">
    <property type="component" value="Unassembled WGS sequence"/>
</dbReference>